<evidence type="ECO:0000313" key="4">
    <source>
        <dbReference type="EMBL" id="QDV08724.1"/>
    </source>
</evidence>
<feature type="compositionally biased region" description="Basic and acidic residues" evidence="2">
    <location>
        <begin position="397"/>
        <end position="409"/>
    </location>
</feature>
<evidence type="ECO:0000256" key="1">
    <source>
        <dbReference type="SAM" id="Coils"/>
    </source>
</evidence>
<sequence length="434" mass="44527">MAVLGRSVLRRARQAQWARAICGGIGVAALALALAIERGASLGNGEALGLAALLGLLAVGAWVRSETVESRDVLQRVDQRLHLAGAFLAAHESCARTPESPVAQLGAARLLQRIRPGQAIEAAVPHTLGFVVLPLIGLLVLVQTVQSRDGRRELAGRRNVEVGTVADQIGDIADSGAETLTEEQRAELAEVEQKAREAAQQAADESLDSLEERAAAIEDWRQEMRKIADELEALAREAPSGSKVADDLSEASAAAAALAMDASSPDVPTPGDSTGPEGLAGQGAQQGAVAGEAEGGGSGSPTDSSSDSSTDSFSGEVGVGEPAMAAWEDSGPPGDAPLSQAAEPRGEGIEPAPGTVPPSRTVARPSEEGAGSGLPGQIAGAVPPSEGLPGESAAPSDRFESGEERPRAAEEVLPVRPWWSGRDDAIVRAWLARQ</sequence>
<feature type="compositionally biased region" description="Low complexity" evidence="2">
    <location>
        <begin position="275"/>
        <end position="292"/>
    </location>
</feature>
<feature type="transmembrane region" description="Helical" evidence="3">
    <location>
        <begin position="47"/>
        <end position="64"/>
    </location>
</feature>
<keyword evidence="3" id="KW-1133">Transmembrane helix</keyword>
<evidence type="ECO:0000256" key="2">
    <source>
        <dbReference type="SAM" id="MobiDB-lite"/>
    </source>
</evidence>
<protein>
    <submittedName>
        <fullName evidence="4">Uncharacterized protein</fullName>
    </submittedName>
</protein>
<feature type="transmembrane region" description="Helical" evidence="3">
    <location>
        <begin position="123"/>
        <end position="142"/>
    </location>
</feature>
<proteinExistence type="predicted"/>
<evidence type="ECO:0000256" key="3">
    <source>
        <dbReference type="SAM" id="Phobius"/>
    </source>
</evidence>
<keyword evidence="1" id="KW-0175">Coiled coil</keyword>
<feature type="region of interest" description="Disordered" evidence="2">
    <location>
        <begin position="256"/>
        <end position="409"/>
    </location>
</feature>
<gene>
    <name evidence="4" type="ORF">Poly30_42770</name>
</gene>
<feature type="compositionally biased region" description="Low complexity" evidence="2">
    <location>
        <begin position="300"/>
        <end position="315"/>
    </location>
</feature>
<keyword evidence="5" id="KW-1185">Reference proteome</keyword>
<feature type="compositionally biased region" description="Low complexity" evidence="2">
    <location>
        <begin position="256"/>
        <end position="266"/>
    </location>
</feature>
<keyword evidence="3" id="KW-0472">Membrane</keyword>
<reference evidence="4 5" key="1">
    <citation type="submission" date="2019-02" db="EMBL/GenBank/DDBJ databases">
        <title>Deep-cultivation of Planctomycetes and their phenomic and genomic characterization uncovers novel biology.</title>
        <authorList>
            <person name="Wiegand S."/>
            <person name="Jogler M."/>
            <person name="Boedeker C."/>
            <person name="Pinto D."/>
            <person name="Vollmers J."/>
            <person name="Rivas-Marin E."/>
            <person name="Kohn T."/>
            <person name="Peeters S.H."/>
            <person name="Heuer A."/>
            <person name="Rast P."/>
            <person name="Oberbeckmann S."/>
            <person name="Bunk B."/>
            <person name="Jeske O."/>
            <person name="Meyerdierks A."/>
            <person name="Storesund J.E."/>
            <person name="Kallscheuer N."/>
            <person name="Luecker S."/>
            <person name="Lage O.M."/>
            <person name="Pohl T."/>
            <person name="Merkel B.J."/>
            <person name="Hornburger P."/>
            <person name="Mueller R.-W."/>
            <person name="Bruemmer F."/>
            <person name="Labrenz M."/>
            <person name="Spormann A.M."/>
            <person name="Op den Camp H."/>
            <person name="Overmann J."/>
            <person name="Amann R."/>
            <person name="Jetten M.S.M."/>
            <person name="Mascher T."/>
            <person name="Medema M.H."/>
            <person name="Devos D.P."/>
            <person name="Kaster A.-K."/>
            <person name="Ovreas L."/>
            <person name="Rohde M."/>
            <person name="Galperin M.Y."/>
            <person name="Jogler C."/>
        </authorList>
    </citation>
    <scope>NUCLEOTIDE SEQUENCE [LARGE SCALE GENOMIC DNA]</scope>
    <source>
        <strain evidence="4 5">Poly30</strain>
    </source>
</reference>
<feature type="coiled-coil region" evidence="1">
    <location>
        <begin position="181"/>
        <end position="237"/>
    </location>
</feature>
<name>A0A518EX99_9BACT</name>
<feature type="transmembrane region" description="Helical" evidence="3">
    <location>
        <begin position="17"/>
        <end position="35"/>
    </location>
</feature>
<dbReference type="Proteomes" id="UP000320390">
    <property type="component" value="Chromosome"/>
</dbReference>
<keyword evidence="3" id="KW-0812">Transmembrane</keyword>
<dbReference type="EMBL" id="CP036434">
    <property type="protein sequence ID" value="QDV08724.1"/>
    <property type="molecule type" value="Genomic_DNA"/>
</dbReference>
<organism evidence="4 5">
    <name type="scientific">Saltatorellus ferox</name>
    <dbReference type="NCBI Taxonomy" id="2528018"/>
    <lineage>
        <taxon>Bacteria</taxon>
        <taxon>Pseudomonadati</taxon>
        <taxon>Planctomycetota</taxon>
        <taxon>Planctomycetia</taxon>
        <taxon>Planctomycetia incertae sedis</taxon>
        <taxon>Saltatorellus</taxon>
    </lineage>
</organism>
<evidence type="ECO:0000313" key="5">
    <source>
        <dbReference type="Proteomes" id="UP000320390"/>
    </source>
</evidence>
<accession>A0A518EX99</accession>
<dbReference type="AlphaFoldDB" id="A0A518EX99"/>